<accession>S0JUT0</accession>
<keyword evidence="3" id="KW-0808">Transferase</keyword>
<dbReference type="RefSeq" id="WP_016174251.1">
    <property type="nucleotide sequence ID" value="NZ_KE136389.1"/>
</dbReference>
<keyword evidence="4 7" id="KW-0812">Transmembrane</keyword>
<protein>
    <recommendedName>
        <fullName evidence="8">Glycosyltransferase 2-like domain-containing protein</fullName>
    </recommendedName>
</protein>
<feature type="transmembrane region" description="Helical" evidence="7">
    <location>
        <begin position="470"/>
        <end position="495"/>
    </location>
</feature>
<dbReference type="GO" id="GO:0016759">
    <property type="term" value="F:cellulose synthase activity"/>
    <property type="evidence" value="ECO:0007669"/>
    <property type="project" value="InterPro"/>
</dbReference>
<gene>
    <name evidence="9" type="ORF">OMQ_00440</name>
</gene>
<dbReference type="GO" id="GO:0035438">
    <property type="term" value="F:cyclic-di-GMP binding"/>
    <property type="evidence" value="ECO:0007669"/>
    <property type="project" value="InterPro"/>
</dbReference>
<dbReference type="SUPFAM" id="SSF53448">
    <property type="entry name" value="Nucleotide-diphospho-sugar transferases"/>
    <property type="match status" value="1"/>
</dbReference>
<evidence type="ECO:0000256" key="5">
    <source>
        <dbReference type="ARBA" id="ARBA00022989"/>
    </source>
</evidence>
<sequence>MEQIIYFDLIFVLCLLGIYFLAKKYQLFKNILIAVYLLSTLVYLVWRVGYTLPLNEGILSLIAGILLLVAEVGGCILSLVFYRMFINKNKRPTESLAKLKGQYPTVDIFIATYNEDEMILKRAILAARNLRYPQKEKVNVYVLDDGHREEIKQLAQGLNVHYLDREDHAHAKAGNLNNGLLHSQGELVVTMDADMVPREDFLERTIGYFANENLGFIQTPQTFFNHDPYQFNLFAAENIGNDQDFFMQSIEAQKDLFNATMYVGSNAIFRRQALVDIDGFATGVITEDMATGMLIQAKGWETRFVNENLASGLAPETFGDLIKQRDRWARGNIQVIRKWNPMHLKGLSWMQKVIYMDGIHYWVSGVYKMIFLLAPVLFLLFGIYSLKASLAGILLFWFPSFFASQLAFNVVSEGKQTVLLTNVYETVMAPYMSYAVIGEGLFKAKNKFVVTRKGVSFDKTYYNWHLAMPVLVLLGLTFLAFIKAVLVMSGVIPFAENHNAIYINVFWLGYNLIALILAAFMPFERPRFRKAERFTTDKQVQLVTTNQVIAGQLTDWNEVGAGIVLENQETILPETFDLVVDGYRIRCRATKRQGKVIGLIFEEVSEAAYSYILTQTYALASTSYQAPVKTNRVFRVLGKTMTQHTRRLFQR</sequence>
<feature type="domain" description="Glycosyltransferase 2-like" evidence="8">
    <location>
        <begin position="188"/>
        <end position="398"/>
    </location>
</feature>
<dbReference type="GO" id="GO:0005886">
    <property type="term" value="C:plasma membrane"/>
    <property type="evidence" value="ECO:0007669"/>
    <property type="project" value="TreeGrafter"/>
</dbReference>
<dbReference type="PANTHER" id="PTHR43867:SF2">
    <property type="entry name" value="CELLULOSE SYNTHASE CATALYTIC SUBUNIT A [UDP-FORMING]"/>
    <property type="match status" value="1"/>
</dbReference>
<feature type="transmembrane region" description="Helical" evidence="7">
    <location>
        <begin position="390"/>
        <end position="411"/>
    </location>
</feature>
<reference evidence="9 10" key="1">
    <citation type="submission" date="2013-03" db="EMBL/GenBank/DDBJ databases">
        <title>The Genome Sequence of Enterococcus saccharolyticus ATCC_43076 (Illumina only assembly).</title>
        <authorList>
            <consortium name="The Broad Institute Genomics Platform"/>
            <consortium name="The Broad Institute Genome Sequencing Center for Infectious Disease"/>
            <person name="Earl A."/>
            <person name="Russ C."/>
            <person name="Gilmore M."/>
            <person name="Surin D."/>
            <person name="Walker B."/>
            <person name="Young S."/>
            <person name="Zeng Q."/>
            <person name="Gargeya S."/>
            <person name="Fitzgerald M."/>
            <person name="Haas B."/>
            <person name="Abouelleil A."/>
            <person name="Allen A.W."/>
            <person name="Alvarado L."/>
            <person name="Arachchi H.M."/>
            <person name="Berlin A.M."/>
            <person name="Chapman S.B."/>
            <person name="Gainer-Dewar J."/>
            <person name="Goldberg J."/>
            <person name="Griggs A."/>
            <person name="Gujja S."/>
            <person name="Hansen M."/>
            <person name="Howarth C."/>
            <person name="Imamovic A."/>
            <person name="Ireland A."/>
            <person name="Larimer J."/>
            <person name="McCowan C."/>
            <person name="Murphy C."/>
            <person name="Pearson M."/>
            <person name="Poon T.W."/>
            <person name="Priest M."/>
            <person name="Roberts A."/>
            <person name="Saif S."/>
            <person name="Shea T."/>
            <person name="Sisk P."/>
            <person name="Sykes S."/>
            <person name="Wortman J."/>
            <person name="Nusbaum C."/>
            <person name="Birren B."/>
        </authorList>
    </citation>
    <scope>NUCLEOTIDE SEQUENCE [LARGE SCALE GENOMIC DNA]</scope>
    <source>
        <strain evidence="9 10">ATCC 43076</strain>
    </source>
</reference>
<dbReference type="GO" id="GO:0006011">
    <property type="term" value="P:UDP-alpha-D-glucose metabolic process"/>
    <property type="evidence" value="ECO:0007669"/>
    <property type="project" value="InterPro"/>
</dbReference>
<dbReference type="EMBL" id="AHYT01000001">
    <property type="protein sequence ID" value="EOT30736.1"/>
    <property type="molecule type" value="Genomic_DNA"/>
</dbReference>
<name>S0JUT0_9ENTE</name>
<keyword evidence="2" id="KW-0328">Glycosyltransferase</keyword>
<dbReference type="Pfam" id="PF13632">
    <property type="entry name" value="Glyco_trans_2_3"/>
    <property type="match status" value="1"/>
</dbReference>
<evidence type="ECO:0000256" key="7">
    <source>
        <dbReference type="SAM" id="Phobius"/>
    </source>
</evidence>
<dbReference type="eggNOG" id="COG1215">
    <property type="taxonomic scope" value="Bacteria"/>
</dbReference>
<evidence type="ECO:0000259" key="8">
    <source>
        <dbReference type="Pfam" id="PF13632"/>
    </source>
</evidence>
<comment type="caution">
    <text evidence="9">The sequence shown here is derived from an EMBL/GenBank/DDBJ whole genome shotgun (WGS) entry which is preliminary data.</text>
</comment>
<evidence type="ECO:0000256" key="4">
    <source>
        <dbReference type="ARBA" id="ARBA00022692"/>
    </source>
</evidence>
<dbReference type="InterPro" id="IPR001173">
    <property type="entry name" value="Glyco_trans_2-like"/>
</dbReference>
<dbReference type="Gene3D" id="3.90.550.10">
    <property type="entry name" value="Spore Coat Polysaccharide Biosynthesis Protein SpsA, Chain A"/>
    <property type="match status" value="1"/>
</dbReference>
<evidence type="ECO:0000256" key="6">
    <source>
        <dbReference type="ARBA" id="ARBA00023136"/>
    </source>
</evidence>
<evidence type="ECO:0000313" key="9">
    <source>
        <dbReference type="EMBL" id="EOT30736.1"/>
    </source>
</evidence>
<evidence type="ECO:0000256" key="1">
    <source>
        <dbReference type="ARBA" id="ARBA00004141"/>
    </source>
</evidence>
<dbReference type="InterPro" id="IPR029044">
    <property type="entry name" value="Nucleotide-diphossugar_trans"/>
</dbReference>
<comment type="subcellular location">
    <subcellularLocation>
        <location evidence="1">Membrane</location>
        <topology evidence="1">Multi-pass membrane protein</topology>
    </subcellularLocation>
</comment>
<evidence type="ECO:0000256" key="3">
    <source>
        <dbReference type="ARBA" id="ARBA00022679"/>
    </source>
</evidence>
<dbReference type="OrthoDB" id="9766299at2"/>
<dbReference type="STRING" id="41997.RV16_GL002507"/>
<dbReference type="AlphaFoldDB" id="S0JUT0"/>
<dbReference type="InterPro" id="IPR003919">
    <property type="entry name" value="Cell_synth_A"/>
</dbReference>
<evidence type="ECO:0000313" key="10">
    <source>
        <dbReference type="Proteomes" id="UP000014136"/>
    </source>
</evidence>
<keyword evidence="6 7" id="KW-0472">Membrane</keyword>
<dbReference type="InterPro" id="IPR050321">
    <property type="entry name" value="Glycosyltr_2/OpgH_subfam"/>
</dbReference>
<dbReference type="Proteomes" id="UP000014136">
    <property type="component" value="Unassembled WGS sequence"/>
</dbReference>
<feature type="transmembrane region" description="Helical" evidence="7">
    <location>
        <begin position="27"/>
        <end position="46"/>
    </location>
</feature>
<evidence type="ECO:0000256" key="2">
    <source>
        <dbReference type="ARBA" id="ARBA00022676"/>
    </source>
</evidence>
<dbReference type="PRINTS" id="PR01439">
    <property type="entry name" value="CELLSNTHASEA"/>
</dbReference>
<dbReference type="CDD" id="cd06421">
    <property type="entry name" value="CESA_CelA_like"/>
    <property type="match status" value="1"/>
</dbReference>
<keyword evidence="10" id="KW-1185">Reference proteome</keyword>
<dbReference type="HOGENOM" id="CLU_011907_3_1_9"/>
<feature type="transmembrane region" description="Helical" evidence="7">
    <location>
        <begin position="6"/>
        <end position="22"/>
    </location>
</feature>
<feature type="transmembrane region" description="Helical" evidence="7">
    <location>
        <begin position="359"/>
        <end position="384"/>
    </location>
</feature>
<dbReference type="PANTHER" id="PTHR43867">
    <property type="entry name" value="CELLULOSE SYNTHASE CATALYTIC SUBUNIT A [UDP-FORMING]"/>
    <property type="match status" value="1"/>
</dbReference>
<feature type="transmembrane region" description="Helical" evidence="7">
    <location>
        <begin position="501"/>
        <end position="523"/>
    </location>
</feature>
<dbReference type="PATRIC" id="fig|1139996.3.peg.434"/>
<proteinExistence type="predicted"/>
<organism evidence="9 10">
    <name type="scientific">Enterococcus saccharolyticus subsp. saccharolyticus ATCC 43076</name>
    <dbReference type="NCBI Taxonomy" id="1139996"/>
    <lineage>
        <taxon>Bacteria</taxon>
        <taxon>Bacillati</taxon>
        <taxon>Bacillota</taxon>
        <taxon>Bacilli</taxon>
        <taxon>Lactobacillales</taxon>
        <taxon>Enterococcaceae</taxon>
        <taxon>Enterococcus</taxon>
    </lineage>
</organism>
<keyword evidence="5 7" id="KW-1133">Transmembrane helix</keyword>
<feature type="transmembrane region" description="Helical" evidence="7">
    <location>
        <begin position="58"/>
        <end position="82"/>
    </location>
</feature>